<keyword evidence="5 7" id="KW-0862">Zinc</keyword>
<dbReference type="GO" id="GO:0005737">
    <property type="term" value="C:cytoplasm"/>
    <property type="evidence" value="ECO:0007669"/>
    <property type="project" value="TreeGrafter"/>
</dbReference>
<dbReference type="EC" id="3.5.2.3" evidence="7"/>
<sequence>MLLIKNGLVIDPSQNINETLDILIENKKILKIEKNIKANKDMEVINANGMIVAPGFIDLHVHLREPGKEYKETILTGCQAAAKGGFTGIACMPNTSPVIDNESVVELIKARANKYNLVDVYPIASITKGQEGKELTEYGILKETGAIAFSDDGVGVSSSGVMRRALDYAKAFDALIMCHCEDESLAGDGVMHEGVMSTKLGLAGIPSIAEEIMLERDIALAEFTKGKIHICHVSTAKGVEIIRNAKNRGVRVTAEVTPHHISLTDEAVKDYDPNTKVNPPLRTKEDIDALIEGLIDGTIDCIATDHAPHSIEEKEVEYDYAPFGMVGLETAVPIAFEKLVKTNKLDYLQIVKVLSTSPAKILGLDKGSLREGTEADITIIDPNLTQKVDVNKFYTLGKNTPFNNLELTGWPVYTIKDGNIIMNQGVVVE</sequence>
<evidence type="ECO:0000256" key="3">
    <source>
        <dbReference type="ARBA" id="ARBA00022723"/>
    </source>
</evidence>
<comment type="cofactor">
    <cofactor evidence="7">
        <name>Zn(2+)</name>
        <dbReference type="ChEBI" id="CHEBI:29105"/>
    </cofactor>
    <text evidence="7">Binds 2 Zn(2+) ions per subunit.</text>
</comment>
<feature type="binding site" evidence="7">
    <location>
        <position position="152"/>
    </location>
    <ligand>
        <name>Zn(2+)</name>
        <dbReference type="ChEBI" id="CHEBI:29105"/>
        <label>2</label>
    </ligand>
</feature>
<dbReference type="Gene3D" id="2.30.40.10">
    <property type="entry name" value="Urease, subunit C, domain 1"/>
    <property type="match status" value="1"/>
</dbReference>
<evidence type="ECO:0000313" key="11">
    <source>
        <dbReference type="Proteomes" id="UP000192731"/>
    </source>
</evidence>
<evidence type="ECO:0000256" key="1">
    <source>
        <dbReference type="ARBA" id="ARBA00002368"/>
    </source>
</evidence>
<feature type="binding site" evidence="7">
    <location>
        <position position="62"/>
    </location>
    <ligand>
        <name>Zn(2+)</name>
        <dbReference type="ChEBI" id="CHEBI:29105"/>
        <label>1</label>
    </ligand>
</feature>
<feature type="domain" description="Amidohydrolase 3" evidence="8">
    <location>
        <begin position="342"/>
        <end position="421"/>
    </location>
</feature>
<accession>A0A1W1VGZ3</accession>
<dbReference type="InterPro" id="IPR013108">
    <property type="entry name" value="Amidohydro_3"/>
</dbReference>
<dbReference type="InterPro" id="IPR011059">
    <property type="entry name" value="Metal-dep_hydrolase_composite"/>
</dbReference>
<dbReference type="HAMAP" id="MF_00220_B">
    <property type="entry name" value="PyrC_classI_B"/>
    <property type="match status" value="1"/>
</dbReference>
<feature type="binding site" evidence="7">
    <location>
        <position position="278"/>
    </location>
    <ligand>
        <name>substrate</name>
    </ligand>
</feature>
<gene>
    <name evidence="7" type="primary">pyrC</name>
    <name evidence="10" type="ORF">SAMN00017405_2064</name>
</gene>
<feature type="binding site" evidence="7">
    <location>
        <position position="309"/>
    </location>
    <ligand>
        <name>substrate</name>
    </ligand>
</feature>
<dbReference type="AlphaFoldDB" id="A0A1W1VGZ3"/>
<dbReference type="PANTHER" id="PTHR43668:SF2">
    <property type="entry name" value="ALLANTOINASE"/>
    <property type="match status" value="1"/>
</dbReference>
<dbReference type="GO" id="GO:0004038">
    <property type="term" value="F:allantoinase activity"/>
    <property type="evidence" value="ECO:0007669"/>
    <property type="project" value="TreeGrafter"/>
</dbReference>
<dbReference type="GO" id="GO:0006145">
    <property type="term" value="P:purine nucleobase catabolic process"/>
    <property type="evidence" value="ECO:0007669"/>
    <property type="project" value="TreeGrafter"/>
</dbReference>
<dbReference type="GO" id="GO:0044205">
    <property type="term" value="P:'de novo' UMP biosynthetic process"/>
    <property type="evidence" value="ECO:0007669"/>
    <property type="project" value="UniProtKB-UniRule"/>
</dbReference>
<feature type="domain" description="Dihydroorotase catalytic" evidence="9">
    <location>
        <begin position="50"/>
        <end position="235"/>
    </location>
</feature>
<dbReference type="NCBIfam" id="TIGR00857">
    <property type="entry name" value="pyrC_multi"/>
    <property type="match status" value="1"/>
</dbReference>
<proteinExistence type="inferred from homology"/>
<dbReference type="RefSeq" id="WP_084053650.1">
    <property type="nucleotide sequence ID" value="NZ_FWWT01000021.1"/>
</dbReference>
<evidence type="ECO:0000259" key="9">
    <source>
        <dbReference type="Pfam" id="PF12890"/>
    </source>
</evidence>
<evidence type="ECO:0000256" key="4">
    <source>
        <dbReference type="ARBA" id="ARBA00022801"/>
    </source>
</evidence>
<comment type="catalytic activity">
    <reaction evidence="7">
        <text>(S)-dihydroorotate + H2O = N-carbamoyl-L-aspartate + H(+)</text>
        <dbReference type="Rhea" id="RHEA:24296"/>
        <dbReference type="ChEBI" id="CHEBI:15377"/>
        <dbReference type="ChEBI" id="CHEBI:15378"/>
        <dbReference type="ChEBI" id="CHEBI:30864"/>
        <dbReference type="ChEBI" id="CHEBI:32814"/>
        <dbReference type="EC" id="3.5.2.3"/>
    </reaction>
</comment>
<dbReference type="OrthoDB" id="9765462at2"/>
<dbReference type="EMBL" id="FWWT01000021">
    <property type="protein sequence ID" value="SMB92586.1"/>
    <property type="molecule type" value="Genomic_DNA"/>
</dbReference>
<feature type="binding site" evidence="7">
    <location>
        <position position="152"/>
    </location>
    <ligand>
        <name>Zn(2+)</name>
        <dbReference type="ChEBI" id="CHEBI:29105"/>
        <label>1</label>
    </ligand>
</feature>
<dbReference type="InterPro" id="IPR024403">
    <property type="entry name" value="DHOase_cat"/>
</dbReference>
<comment type="function">
    <text evidence="1 7">Catalyzes the reversible cyclization of carbamoyl aspartate to dihydroorotate.</text>
</comment>
<protein>
    <recommendedName>
        <fullName evidence="7">Dihydroorotase</fullName>
        <shortName evidence="7">DHOase</shortName>
        <ecNumber evidence="7">3.5.2.3</ecNumber>
    </recommendedName>
</protein>
<dbReference type="SUPFAM" id="SSF51556">
    <property type="entry name" value="Metallo-dependent hydrolases"/>
    <property type="match status" value="1"/>
</dbReference>
<feature type="binding site" evidence="7">
    <location>
        <begin position="62"/>
        <end position="64"/>
    </location>
    <ligand>
        <name>substrate</name>
    </ligand>
</feature>
<dbReference type="InterPro" id="IPR002195">
    <property type="entry name" value="Dihydroorotase_CS"/>
</dbReference>
<dbReference type="Proteomes" id="UP000192731">
    <property type="component" value="Unassembled WGS sequence"/>
</dbReference>
<keyword evidence="6 7" id="KW-0665">Pyrimidine biosynthesis</keyword>
<feature type="binding site" evidence="7">
    <location>
        <position position="232"/>
    </location>
    <ligand>
        <name>Zn(2+)</name>
        <dbReference type="ChEBI" id="CHEBI:29105"/>
        <label>2</label>
    </ligand>
</feature>
<feature type="binding site" evidence="7">
    <location>
        <position position="305"/>
    </location>
    <ligand>
        <name>Zn(2+)</name>
        <dbReference type="ChEBI" id="CHEBI:29105"/>
        <label>1</label>
    </ligand>
</feature>
<keyword evidence="3 7" id="KW-0479">Metal-binding</keyword>
<dbReference type="InterPro" id="IPR032466">
    <property type="entry name" value="Metal_Hydrolase"/>
</dbReference>
<dbReference type="PROSITE" id="PS00482">
    <property type="entry name" value="DIHYDROOROTASE_1"/>
    <property type="match status" value="1"/>
</dbReference>
<dbReference type="InterPro" id="IPR004722">
    <property type="entry name" value="DHOase"/>
</dbReference>
<dbReference type="Pfam" id="PF07969">
    <property type="entry name" value="Amidohydro_3"/>
    <property type="match status" value="1"/>
</dbReference>
<feature type="binding site" evidence="7">
    <location>
        <position position="179"/>
    </location>
    <ligand>
        <name>Zn(2+)</name>
        <dbReference type="ChEBI" id="CHEBI:29105"/>
        <label>2</label>
    </ligand>
</feature>
<dbReference type="SUPFAM" id="SSF51338">
    <property type="entry name" value="Composite domain of metallo-dependent hydrolases"/>
    <property type="match status" value="1"/>
</dbReference>
<keyword evidence="11" id="KW-1185">Reference proteome</keyword>
<evidence type="ECO:0000256" key="2">
    <source>
        <dbReference type="ARBA" id="ARBA00010286"/>
    </source>
</evidence>
<evidence type="ECO:0000259" key="8">
    <source>
        <dbReference type="Pfam" id="PF07969"/>
    </source>
</evidence>
<organism evidence="10 11">
    <name type="scientific">Desulfonispora thiosulfatigenes DSM 11270</name>
    <dbReference type="NCBI Taxonomy" id="656914"/>
    <lineage>
        <taxon>Bacteria</taxon>
        <taxon>Bacillati</taxon>
        <taxon>Bacillota</taxon>
        <taxon>Clostridia</taxon>
        <taxon>Eubacteriales</taxon>
        <taxon>Peptococcaceae</taxon>
        <taxon>Desulfonispora</taxon>
    </lineage>
</organism>
<evidence type="ECO:0000313" key="10">
    <source>
        <dbReference type="EMBL" id="SMB92586.1"/>
    </source>
</evidence>
<dbReference type="InterPro" id="IPR050138">
    <property type="entry name" value="DHOase/Allantoinase_Hydrolase"/>
</dbReference>
<dbReference type="STRING" id="656914.SAMN00017405_2064"/>
<evidence type="ECO:0000256" key="6">
    <source>
        <dbReference type="ARBA" id="ARBA00022975"/>
    </source>
</evidence>
<comment type="similarity">
    <text evidence="2 7">Belongs to the metallo-dependent hydrolases superfamily. DHOase family. Class I DHOase subfamily.</text>
</comment>
<reference evidence="10 11" key="1">
    <citation type="submission" date="2017-04" db="EMBL/GenBank/DDBJ databases">
        <authorList>
            <person name="Afonso C.L."/>
            <person name="Miller P.J."/>
            <person name="Scott M.A."/>
            <person name="Spackman E."/>
            <person name="Goraichik I."/>
            <person name="Dimitrov K.M."/>
            <person name="Suarez D.L."/>
            <person name="Swayne D.E."/>
        </authorList>
    </citation>
    <scope>NUCLEOTIDE SEQUENCE [LARGE SCALE GENOMIC DNA]</scope>
    <source>
        <strain evidence="10 11">DSM 11270</strain>
    </source>
</reference>
<dbReference type="CDD" id="cd01317">
    <property type="entry name" value="DHOase_IIa"/>
    <property type="match status" value="1"/>
</dbReference>
<dbReference type="PROSITE" id="PS00483">
    <property type="entry name" value="DIHYDROOROTASE_2"/>
    <property type="match status" value="1"/>
</dbReference>
<feature type="binding site" evidence="7">
    <location>
        <position position="94"/>
    </location>
    <ligand>
        <name>substrate</name>
    </ligand>
</feature>
<dbReference type="PANTHER" id="PTHR43668">
    <property type="entry name" value="ALLANTOINASE"/>
    <property type="match status" value="1"/>
</dbReference>
<evidence type="ECO:0000256" key="5">
    <source>
        <dbReference type="ARBA" id="ARBA00022833"/>
    </source>
</evidence>
<keyword evidence="4 7" id="KW-0378">Hydrolase</keyword>
<feature type="binding site" evidence="7">
    <location>
        <position position="60"/>
    </location>
    <ligand>
        <name>Zn(2+)</name>
        <dbReference type="ChEBI" id="CHEBI:29105"/>
        <label>1</label>
    </ligand>
</feature>
<dbReference type="Pfam" id="PF12890">
    <property type="entry name" value="DHOase"/>
    <property type="match status" value="1"/>
</dbReference>
<comment type="pathway">
    <text evidence="7">Pyrimidine metabolism; UMP biosynthesis via de novo pathway; (S)-dihydroorotate from bicarbonate: step 3/3.</text>
</comment>
<dbReference type="UniPathway" id="UPA00070">
    <property type="reaction ID" value="UER00117"/>
</dbReference>
<name>A0A1W1VGZ3_DESTI</name>
<dbReference type="GO" id="GO:0008270">
    <property type="term" value="F:zinc ion binding"/>
    <property type="evidence" value="ECO:0007669"/>
    <property type="project" value="UniProtKB-UniRule"/>
</dbReference>
<dbReference type="GO" id="GO:0004151">
    <property type="term" value="F:dihydroorotase activity"/>
    <property type="evidence" value="ECO:0007669"/>
    <property type="project" value="UniProtKB-UniRule"/>
</dbReference>
<evidence type="ECO:0000256" key="7">
    <source>
        <dbReference type="HAMAP-Rule" id="MF_00220"/>
    </source>
</evidence>
<feature type="active site" evidence="7">
    <location>
        <position position="305"/>
    </location>
</feature>
<dbReference type="Gene3D" id="3.20.20.140">
    <property type="entry name" value="Metal-dependent hydrolases"/>
    <property type="match status" value="1"/>
</dbReference>
<feature type="binding site" evidence="7">
    <location>
        <begin position="323"/>
        <end position="324"/>
    </location>
    <ligand>
        <name>substrate</name>
    </ligand>
</feature>